<comment type="caution">
    <text evidence="1">The sequence shown here is derived from an EMBL/GenBank/DDBJ whole genome shotgun (WGS) entry which is preliminary data.</text>
</comment>
<dbReference type="EMBL" id="LDZF01000007">
    <property type="protein sequence ID" value="KMK14514.1"/>
    <property type="molecule type" value="Genomic_DNA"/>
</dbReference>
<dbReference type="STRING" id="61647.LG71_23715"/>
<dbReference type="Proteomes" id="UP000036196">
    <property type="component" value="Unassembled WGS sequence"/>
</dbReference>
<protein>
    <submittedName>
        <fullName evidence="1">Uncharacterized protein</fullName>
    </submittedName>
</protein>
<name>A0A0J5L8C9_PLUGE</name>
<sequence>MDEPTFSIGENSLQFSQPAIALPIGYAAIAGHYFHHPPRPTPYEVELAIAAVEDCIQATPVLHGVSERFTCADDTLREIARIAGAEGTLTQCRLEDLFNRVADVISGSPLREGEFADDPHFYGYLIILREMAHHLGIEEIEVG</sequence>
<dbReference type="PATRIC" id="fig|61647.15.peg.5156"/>
<dbReference type="eggNOG" id="COG0248">
    <property type="taxonomic scope" value="Bacteria"/>
</dbReference>
<evidence type="ECO:0000313" key="2">
    <source>
        <dbReference type="Proteomes" id="UP000036196"/>
    </source>
</evidence>
<dbReference type="RefSeq" id="WP_048278749.1">
    <property type="nucleotide sequence ID" value="NZ_LDZF01000007.1"/>
</dbReference>
<keyword evidence="2" id="KW-1185">Reference proteome</keyword>
<organism evidence="1 2">
    <name type="scientific">Pluralibacter gergoviae</name>
    <name type="common">Enterobacter gergoviae</name>
    <dbReference type="NCBI Taxonomy" id="61647"/>
    <lineage>
        <taxon>Bacteria</taxon>
        <taxon>Pseudomonadati</taxon>
        <taxon>Pseudomonadota</taxon>
        <taxon>Gammaproteobacteria</taxon>
        <taxon>Enterobacterales</taxon>
        <taxon>Enterobacteriaceae</taxon>
        <taxon>Pluralibacter</taxon>
    </lineage>
</organism>
<proteinExistence type="predicted"/>
<dbReference type="AlphaFoldDB" id="A0A0J5L8C9"/>
<evidence type="ECO:0000313" key="1">
    <source>
        <dbReference type="EMBL" id="KMK14514.1"/>
    </source>
</evidence>
<gene>
    <name evidence="1" type="ORF">ABW06_09200</name>
</gene>
<accession>A0A0J5L8C9</accession>
<reference evidence="1 2" key="1">
    <citation type="submission" date="2015-05" db="EMBL/GenBank/DDBJ databases">
        <title>Genome sequences of Pluralibacter gergoviae.</title>
        <authorList>
            <person name="Greninger A.L."/>
            <person name="Miller S."/>
        </authorList>
    </citation>
    <scope>NUCLEOTIDE SEQUENCE [LARGE SCALE GENOMIC DNA]</scope>
    <source>
        <strain evidence="1 2">JS81F13</strain>
    </source>
</reference>